<feature type="domain" description="Multidrug resistance protein MdtA-like alpha-helical hairpin" evidence="2">
    <location>
        <begin position="99"/>
        <end position="152"/>
    </location>
</feature>
<comment type="caution">
    <text evidence="4">The sequence shown here is derived from an EMBL/GenBank/DDBJ whole genome shotgun (WGS) entry which is preliminary data.</text>
</comment>
<proteinExistence type="inferred from homology"/>
<feature type="domain" description="Multidrug resistance protein MdtA-like barrel-sandwich hybrid" evidence="3">
    <location>
        <begin position="58"/>
        <end position="175"/>
    </location>
</feature>
<evidence type="ECO:0000259" key="3">
    <source>
        <dbReference type="Pfam" id="PF25917"/>
    </source>
</evidence>
<dbReference type="PROSITE" id="PS51257">
    <property type="entry name" value="PROKAR_LIPOPROTEIN"/>
    <property type="match status" value="1"/>
</dbReference>
<dbReference type="RefSeq" id="WP_237361604.1">
    <property type="nucleotide sequence ID" value="NZ_CAKLDM010000002.1"/>
</dbReference>
<dbReference type="Gene3D" id="2.40.50.100">
    <property type="match status" value="1"/>
</dbReference>
<comment type="similarity">
    <text evidence="1">Belongs to the membrane fusion protein (MFP) (TC 8.A.1) family.</text>
</comment>
<dbReference type="Gene3D" id="1.10.287.470">
    <property type="entry name" value="Helix hairpin bin"/>
    <property type="match status" value="1"/>
</dbReference>
<dbReference type="SUPFAM" id="SSF111369">
    <property type="entry name" value="HlyD-like secretion proteins"/>
    <property type="match status" value="1"/>
</dbReference>
<dbReference type="Gene3D" id="2.40.30.170">
    <property type="match status" value="1"/>
</dbReference>
<dbReference type="PANTHER" id="PTHR30469">
    <property type="entry name" value="MULTIDRUG RESISTANCE PROTEIN MDTA"/>
    <property type="match status" value="1"/>
</dbReference>
<evidence type="ECO:0000313" key="5">
    <source>
        <dbReference type="Proteomes" id="UP000838748"/>
    </source>
</evidence>
<evidence type="ECO:0000259" key="2">
    <source>
        <dbReference type="Pfam" id="PF25876"/>
    </source>
</evidence>
<dbReference type="InterPro" id="IPR058625">
    <property type="entry name" value="MdtA-like_BSH"/>
</dbReference>
<dbReference type="EMBL" id="CAKLDM010000002">
    <property type="protein sequence ID" value="CAH0539629.1"/>
    <property type="molecule type" value="Genomic_DNA"/>
</dbReference>
<organism evidence="4 5">
    <name type="scientific">Vibrio marisflavi CECT 7928</name>
    <dbReference type="NCBI Taxonomy" id="634439"/>
    <lineage>
        <taxon>Bacteria</taxon>
        <taxon>Pseudomonadati</taxon>
        <taxon>Pseudomonadota</taxon>
        <taxon>Gammaproteobacteria</taxon>
        <taxon>Vibrionales</taxon>
        <taxon>Vibrionaceae</taxon>
        <taxon>Vibrio</taxon>
    </lineage>
</organism>
<keyword evidence="5" id="KW-1185">Reference proteome</keyword>
<evidence type="ECO:0000256" key="1">
    <source>
        <dbReference type="ARBA" id="ARBA00009477"/>
    </source>
</evidence>
<evidence type="ECO:0000313" key="4">
    <source>
        <dbReference type="EMBL" id="CAH0539629.1"/>
    </source>
</evidence>
<protein>
    <submittedName>
        <fullName evidence="4">Toluene efflux pump periplasmic linker protein TtgD</fullName>
    </submittedName>
</protein>
<dbReference type="Proteomes" id="UP000838748">
    <property type="component" value="Unassembled WGS sequence"/>
</dbReference>
<dbReference type="InterPro" id="IPR058624">
    <property type="entry name" value="MdtA-like_HH"/>
</dbReference>
<dbReference type="Pfam" id="PF25876">
    <property type="entry name" value="HH_MFP_RND"/>
    <property type="match status" value="1"/>
</dbReference>
<name>A0ABN8E3D9_9VIBR</name>
<accession>A0ABN8E3D9</accession>
<dbReference type="Pfam" id="PF25917">
    <property type="entry name" value="BSH_RND"/>
    <property type="match status" value="1"/>
</dbReference>
<dbReference type="Gene3D" id="2.40.420.20">
    <property type="match status" value="1"/>
</dbReference>
<dbReference type="PANTHER" id="PTHR30469:SF20">
    <property type="entry name" value="EFFLUX RND TRANSPORTER PERIPLASMIC ADAPTOR SUBUNIT"/>
    <property type="match status" value="1"/>
</dbReference>
<sequence length="343" mass="37599">MSKTLVLLTTTLLLFGCEQEPQSNSEPESRPAKMLSVSVGDSQFSRNFPAISEAGDKAALAFRVSGQIQTIQVNAGQQVEKGQLLATLNPDEYSLLEKKANASYKLANVQYKRYKKLHDDKIVSDQDFDQATANLKTAKADLDQAKANLSYTKLLAPYNGTISYIGGDDYQYIAAKEGLMNIQTDQLLKVVFQLPDYLLPKFNADDHPKITIKFDAFPSQSYPLTFQEISTQADPKTGAYKVTLVMNRPEDVGILPGMSGIVNVVVHSKSATPLPTPAIINEDGILSVWKVNQDGSVEKSIIELNASNEVVSGLNDGDRIIVSGVNSITPEVKVREWVKERGL</sequence>
<dbReference type="NCBIfam" id="TIGR01730">
    <property type="entry name" value="RND_mfp"/>
    <property type="match status" value="1"/>
</dbReference>
<dbReference type="InterPro" id="IPR006143">
    <property type="entry name" value="RND_pump_MFP"/>
</dbReference>
<reference evidence="4" key="1">
    <citation type="submission" date="2021-11" db="EMBL/GenBank/DDBJ databases">
        <authorList>
            <person name="Rodrigo-Torres L."/>
            <person name="Arahal R. D."/>
            <person name="Lucena T."/>
        </authorList>
    </citation>
    <scope>NUCLEOTIDE SEQUENCE</scope>
    <source>
        <strain evidence="4">CECT 7928</strain>
    </source>
</reference>
<gene>
    <name evidence="4" type="primary">ttgD</name>
    <name evidence="4" type="ORF">VMF7928_02305</name>
</gene>